<dbReference type="InterPro" id="IPR025948">
    <property type="entry name" value="HTH-like_dom"/>
</dbReference>
<dbReference type="PANTHER" id="PTHR46889:SF4">
    <property type="entry name" value="TRANSPOSASE INSO FOR INSERTION SEQUENCE ELEMENT IS911B-RELATED"/>
    <property type="match status" value="1"/>
</dbReference>
<feature type="region of interest" description="Disordered" evidence="2">
    <location>
        <begin position="293"/>
        <end position="325"/>
    </location>
</feature>
<dbReference type="InterPro" id="IPR036397">
    <property type="entry name" value="RNaseH_sf"/>
</dbReference>
<organism evidence="4 5">
    <name type="scientific">Spinactinospora alkalitolerans</name>
    <dbReference type="NCBI Taxonomy" id="687207"/>
    <lineage>
        <taxon>Bacteria</taxon>
        <taxon>Bacillati</taxon>
        <taxon>Actinomycetota</taxon>
        <taxon>Actinomycetes</taxon>
        <taxon>Streptosporangiales</taxon>
        <taxon>Nocardiopsidaceae</taxon>
        <taxon>Spinactinospora</taxon>
    </lineage>
</organism>
<dbReference type="Pfam" id="PF13276">
    <property type="entry name" value="HTH_21"/>
    <property type="match status" value="1"/>
</dbReference>
<reference evidence="4 5" key="1">
    <citation type="submission" date="2020-07" db="EMBL/GenBank/DDBJ databases">
        <title>Sequencing the genomes of 1000 actinobacteria strains.</title>
        <authorList>
            <person name="Klenk H.-P."/>
        </authorList>
    </citation>
    <scope>NUCLEOTIDE SEQUENCE [LARGE SCALE GENOMIC DNA]</scope>
    <source>
        <strain evidence="4 5">CXB654</strain>
    </source>
</reference>
<evidence type="ECO:0000313" key="5">
    <source>
        <dbReference type="Proteomes" id="UP000589036"/>
    </source>
</evidence>
<proteinExistence type="predicted"/>
<feature type="domain" description="Integrase catalytic" evidence="3">
    <location>
        <begin position="93"/>
        <end position="256"/>
    </location>
</feature>
<gene>
    <name evidence="4" type="ORF">HDA32_004638</name>
</gene>
<dbReference type="EMBL" id="JACCCC010000001">
    <property type="protein sequence ID" value="NYE49518.1"/>
    <property type="molecule type" value="Genomic_DNA"/>
</dbReference>
<dbReference type="PROSITE" id="PS50994">
    <property type="entry name" value="INTEGRASE"/>
    <property type="match status" value="1"/>
</dbReference>
<comment type="caution">
    <text evidence="4">The sequence shown here is derived from an EMBL/GenBank/DDBJ whole genome shotgun (WGS) entry which is preliminary data.</text>
</comment>
<keyword evidence="5" id="KW-1185">Reference proteome</keyword>
<evidence type="ECO:0000313" key="4">
    <source>
        <dbReference type="EMBL" id="NYE49518.1"/>
    </source>
</evidence>
<evidence type="ECO:0000259" key="3">
    <source>
        <dbReference type="PROSITE" id="PS50994"/>
    </source>
</evidence>
<evidence type="ECO:0000256" key="1">
    <source>
        <dbReference type="ARBA" id="ARBA00002286"/>
    </source>
</evidence>
<name>A0A852U011_9ACTN</name>
<dbReference type="PANTHER" id="PTHR46889">
    <property type="entry name" value="TRANSPOSASE INSF FOR INSERTION SEQUENCE IS3B-RELATED"/>
    <property type="match status" value="1"/>
</dbReference>
<accession>A0A852U011</accession>
<dbReference type="GO" id="GO:0003676">
    <property type="term" value="F:nucleic acid binding"/>
    <property type="evidence" value="ECO:0007669"/>
    <property type="project" value="InterPro"/>
</dbReference>
<dbReference type="Gene3D" id="3.30.420.10">
    <property type="entry name" value="Ribonuclease H-like superfamily/Ribonuclease H"/>
    <property type="match status" value="1"/>
</dbReference>
<dbReference type="AlphaFoldDB" id="A0A852U011"/>
<dbReference type="Pfam" id="PF13683">
    <property type="entry name" value="rve_3"/>
    <property type="match status" value="1"/>
</dbReference>
<comment type="function">
    <text evidence="1">Involved in the transposition of the insertion sequence.</text>
</comment>
<dbReference type="InterPro" id="IPR012337">
    <property type="entry name" value="RNaseH-like_sf"/>
</dbReference>
<dbReference type="GO" id="GO:0015074">
    <property type="term" value="P:DNA integration"/>
    <property type="evidence" value="ECO:0007669"/>
    <property type="project" value="InterPro"/>
</dbReference>
<sequence length="325" mass="36199">MSRKYPQDLKDRAVRLVLDTEIARVHADDYGVYGAVKVWRELNRQGQKVARCTVERLMTETGLRGAVRGTQVRTTGADPAAERAGDLVERGFVATAPNRTRVADFTHVPTDAGVVYVAFVVDTYSRAAARSKQAVLVLSALETGLWRRDRRGHPVRPGEPVHHSDAGSQYSSFLFTSHLASERIAASIGSVGDAYDNALMESAIGLCKTELITPRRPWKTLGEVEPATAEWADRYNTTRLHGEIDHVPPEEYETAYYAKTPKNHTSQQRTRASNEPGEVHVLQPSMLHRQPGVLQPSELQRRRGGVSPHEVHRRPNISQPGEVFR</sequence>
<dbReference type="Proteomes" id="UP000589036">
    <property type="component" value="Unassembled WGS sequence"/>
</dbReference>
<dbReference type="InterPro" id="IPR048020">
    <property type="entry name" value="Transpos_IS3"/>
</dbReference>
<dbReference type="InterPro" id="IPR001584">
    <property type="entry name" value="Integrase_cat-core"/>
</dbReference>
<dbReference type="NCBIfam" id="NF033516">
    <property type="entry name" value="transpos_IS3"/>
    <property type="match status" value="1"/>
</dbReference>
<dbReference type="RefSeq" id="WP_179645163.1">
    <property type="nucleotide sequence ID" value="NZ_BAAAYY010000046.1"/>
</dbReference>
<dbReference type="InterPro" id="IPR050900">
    <property type="entry name" value="Transposase_IS3/IS150/IS904"/>
</dbReference>
<dbReference type="SUPFAM" id="SSF53098">
    <property type="entry name" value="Ribonuclease H-like"/>
    <property type="match status" value="1"/>
</dbReference>
<protein>
    <submittedName>
        <fullName evidence="4">Putative transposase</fullName>
    </submittedName>
</protein>
<evidence type="ECO:0000256" key="2">
    <source>
        <dbReference type="SAM" id="MobiDB-lite"/>
    </source>
</evidence>